<organism evidence="3 4">
    <name type="scientific">Cymbomonas tetramitiformis</name>
    <dbReference type="NCBI Taxonomy" id="36881"/>
    <lineage>
        <taxon>Eukaryota</taxon>
        <taxon>Viridiplantae</taxon>
        <taxon>Chlorophyta</taxon>
        <taxon>Pyramimonadophyceae</taxon>
        <taxon>Pyramimonadales</taxon>
        <taxon>Pyramimonadaceae</taxon>
        <taxon>Cymbomonas</taxon>
    </lineage>
</organism>
<dbReference type="AlphaFoldDB" id="A0AAE0GYT8"/>
<sequence length="1014" mass="111852">MSLSAGKNSEPQSPGKSSAKSGEPVSPHKRYKSSGIRVVGTPSNRYFFPIQDDGSLITDPVNVKGLSKHYKHFDVFVNWNQDQKEFDTTTFSPILGYSRLMYARFHPPQKAESIPLGFEPPPVPYTNDPRTFKPPSQEGSTRLPDIGQPPQGARKNERMEWLNYKSQLCGPIDVHKLAQWVSDVRPRTVHDLKPLFILMQGILKSTLNNEVQFHLKDASQLRIALYEAHENIEEMERIILNLKERLGSTKEKSAFSQFDAALAKVKTSSVQMMKGKEVENLQKVKSALEAEDRAKAAALAREKQLQAMKDQELATMQEKFGNLGDKYAALSEDMEIAKNQVISKDRQIADLKEQLERLASKMRNVEQPTLKVAELPKDKFLDWAHRLKYAEVAGSEGLHGDEVDPEKAASDLSTMGPVEAGAALTGLTTKEAGTAMAVMGPIAACRALSGCNPKLGASWVSEMLRLTKTLKDQDDRTAVLESLESLLAESNGGLMGSLMAEMNSKDDREKIDAMLFAHPDRASIQSTIETYTRSQALLAKPGAEKPEHLLENLEPQQAMWLVAQGNAALTAPALEGLHKLSATGAKKACDTLQLIAGMSAALRRLGPDEELSDLIQQFSGTLKGCTTFLELEKSFKQMMNKLKSKCGLQFRLQKVVDDSVLEPVDQAQVDAATKIQARARGMTSRKAGPGAAAEVNEGEEVENVKASPLEVLINTAEWRRGSTNELRLQPAEIATMRSGIPDQQYKKMMLPIMITPKPGSEDKPKAWGVITAEAEGLSVAHNCNAQSFRKLQQIASIFSESVSIVASLEDDWLSKVEEMLRTGIACDLESDHEGEELLKALKVARNRLEANLKGEALMDMLLEIKRYPNPPQAVLRIVVSLMLLLDEQDVKKMLDGPDLNLPSDTKPLWMATRKKIVLDACDAEYVVGKMTGIKDSKVYAAGKKVQSRFAACRKLIGGITHDEALKGSLATALLRRWEVAMIIQRELYKQKKKKFGGGEAAGEYGVRGADNPEE</sequence>
<dbReference type="EMBL" id="LGRX02001583">
    <property type="protein sequence ID" value="KAK3285891.1"/>
    <property type="molecule type" value="Genomic_DNA"/>
</dbReference>
<feature type="region of interest" description="Disordered" evidence="2">
    <location>
        <begin position="130"/>
        <end position="152"/>
    </location>
</feature>
<reference evidence="3 4" key="1">
    <citation type="journal article" date="2015" name="Genome Biol. Evol.">
        <title>Comparative Genomics of a Bacterivorous Green Alga Reveals Evolutionary Causalities and Consequences of Phago-Mixotrophic Mode of Nutrition.</title>
        <authorList>
            <person name="Burns J.A."/>
            <person name="Paasch A."/>
            <person name="Narechania A."/>
            <person name="Kim E."/>
        </authorList>
    </citation>
    <scope>NUCLEOTIDE SEQUENCE [LARGE SCALE GENOMIC DNA]</scope>
    <source>
        <strain evidence="3 4">PLY_AMNH</strain>
    </source>
</reference>
<proteinExistence type="predicted"/>
<keyword evidence="1" id="KW-0175">Coiled coil</keyword>
<dbReference type="PROSITE" id="PS50096">
    <property type="entry name" value="IQ"/>
    <property type="match status" value="1"/>
</dbReference>
<feature type="coiled-coil region" evidence="1">
    <location>
        <begin position="225"/>
        <end position="252"/>
    </location>
</feature>
<feature type="coiled-coil region" evidence="1">
    <location>
        <begin position="334"/>
        <end position="368"/>
    </location>
</feature>
<gene>
    <name evidence="3" type="ORF">CYMTET_6523</name>
</gene>
<evidence type="ECO:0000256" key="1">
    <source>
        <dbReference type="SAM" id="Coils"/>
    </source>
</evidence>
<dbReference type="Proteomes" id="UP001190700">
    <property type="component" value="Unassembled WGS sequence"/>
</dbReference>
<keyword evidence="4" id="KW-1185">Reference proteome</keyword>
<accession>A0AAE0GYT8</accession>
<evidence type="ECO:0000313" key="3">
    <source>
        <dbReference type="EMBL" id="KAK3285891.1"/>
    </source>
</evidence>
<feature type="region of interest" description="Disordered" evidence="2">
    <location>
        <begin position="1"/>
        <end position="35"/>
    </location>
</feature>
<comment type="caution">
    <text evidence="3">The sequence shown here is derived from an EMBL/GenBank/DDBJ whole genome shotgun (WGS) entry which is preliminary data.</text>
</comment>
<name>A0AAE0GYT8_9CHLO</name>
<evidence type="ECO:0000313" key="4">
    <source>
        <dbReference type="Proteomes" id="UP001190700"/>
    </source>
</evidence>
<protein>
    <submittedName>
        <fullName evidence="3">Uncharacterized protein</fullName>
    </submittedName>
</protein>
<feature type="region of interest" description="Disordered" evidence="2">
    <location>
        <begin position="992"/>
        <end position="1014"/>
    </location>
</feature>
<feature type="compositionally biased region" description="Polar residues" evidence="2">
    <location>
        <begin position="1"/>
        <end position="20"/>
    </location>
</feature>
<evidence type="ECO:0000256" key="2">
    <source>
        <dbReference type="SAM" id="MobiDB-lite"/>
    </source>
</evidence>